<dbReference type="GO" id="GO:0006811">
    <property type="term" value="P:monoatomic ion transport"/>
    <property type="evidence" value="ECO:0007669"/>
    <property type="project" value="UniProtKB-KW"/>
</dbReference>
<keyword evidence="4" id="KW-0813">Transport</keyword>
<gene>
    <name evidence="12" type="ORF">URODEC1_LOCUS37523</name>
</gene>
<dbReference type="Gene3D" id="1.50.10.150">
    <property type="entry name" value="Voltage-dependent anion channel"/>
    <property type="match status" value="1"/>
</dbReference>
<evidence type="ECO:0000256" key="7">
    <source>
        <dbReference type="ARBA" id="ARBA00022989"/>
    </source>
</evidence>
<feature type="transmembrane region" description="Helical" evidence="11">
    <location>
        <begin position="497"/>
        <end position="516"/>
    </location>
</feature>
<dbReference type="GO" id="GO:0005886">
    <property type="term" value="C:plasma membrane"/>
    <property type="evidence" value="ECO:0007669"/>
    <property type="project" value="UniProtKB-SubCell"/>
</dbReference>
<dbReference type="Pfam" id="PF03595">
    <property type="entry name" value="SLAC1"/>
    <property type="match status" value="1"/>
</dbReference>
<protein>
    <recommendedName>
        <fullName evidence="14">S-type anion channel SLAH2</fullName>
    </recommendedName>
</protein>
<organism evidence="12 13">
    <name type="scientific">Urochloa decumbens</name>
    <dbReference type="NCBI Taxonomy" id="240449"/>
    <lineage>
        <taxon>Eukaryota</taxon>
        <taxon>Viridiplantae</taxon>
        <taxon>Streptophyta</taxon>
        <taxon>Embryophyta</taxon>
        <taxon>Tracheophyta</taxon>
        <taxon>Spermatophyta</taxon>
        <taxon>Magnoliopsida</taxon>
        <taxon>Liliopsida</taxon>
        <taxon>Poales</taxon>
        <taxon>Poaceae</taxon>
        <taxon>PACMAD clade</taxon>
        <taxon>Panicoideae</taxon>
        <taxon>Panicodae</taxon>
        <taxon>Paniceae</taxon>
        <taxon>Melinidinae</taxon>
        <taxon>Urochloa</taxon>
    </lineage>
</organism>
<keyword evidence="8" id="KW-0406">Ion transport</keyword>
<feature type="transmembrane region" description="Helical" evidence="11">
    <location>
        <begin position="350"/>
        <end position="369"/>
    </location>
</feature>
<dbReference type="InterPro" id="IPR004695">
    <property type="entry name" value="SLAC1/Mae1/Ssu1/TehA"/>
</dbReference>
<name>A0ABC8YVG1_9POAL</name>
<accession>A0ABC8YVG1</accession>
<feature type="region of interest" description="Disordered" evidence="10">
    <location>
        <begin position="622"/>
        <end position="647"/>
    </location>
</feature>
<dbReference type="Proteomes" id="UP001497457">
    <property type="component" value="Chromosome 17b"/>
</dbReference>
<keyword evidence="13" id="KW-1185">Reference proteome</keyword>
<evidence type="ECO:0000256" key="9">
    <source>
        <dbReference type="ARBA" id="ARBA00023136"/>
    </source>
</evidence>
<reference evidence="13" key="1">
    <citation type="submission" date="2024-06" db="EMBL/GenBank/DDBJ databases">
        <authorList>
            <person name="Ryan C."/>
        </authorList>
    </citation>
    <scope>NUCLEOTIDE SEQUENCE [LARGE SCALE GENOMIC DNA]</scope>
</reference>
<evidence type="ECO:0000256" key="6">
    <source>
        <dbReference type="ARBA" id="ARBA00022692"/>
    </source>
</evidence>
<dbReference type="CDD" id="cd09323">
    <property type="entry name" value="TDT_SLAC1_like"/>
    <property type="match status" value="1"/>
</dbReference>
<feature type="transmembrane region" description="Helical" evidence="11">
    <location>
        <begin position="523"/>
        <end position="544"/>
    </location>
</feature>
<reference evidence="12 13" key="2">
    <citation type="submission" date="2024-10" db="EMBL/GenBank/DDBJ databases">
        <authorList>
            <person name="Ryan C."/>
        </authorList>
    </citation>
    <scope>NUCLEOTIDE SEQUENCE [LARGE SCALE GENOMIC DNA]</scope>
</reference>
<feature type="compositionally biased region" description="Polar residues" evidence="10">
    <location>
        <begin position="635"/>
        <end position="647"/>
    </location>
</feature>
<dbReference type="EMBL" id="OZ075127">
    <property type="protein sequence ID" value="CAL4948657.1"/>
    <property type="molecule type" value="Genomic_DNA"/>
</dbReference>
<keyword evidence="9 11" id="KW-0472">Membrane</keyword>
<evidence type="ECO:0000256" key="10">
    <source>
        <dbReference type="SAM" id="MobiDB-lite"/>
    </source>
</evidence>
<evidence type="ECO:0000256" key="1">
    <source>
        <dbReference type="ARBA" id="ARBA00004127"/>
    </source>
</evidence>
<keyword evidence="6 11" id="KW-0812">Transmembrane</keyword>
<dbReference type="InterPro" id="IPR030183">
    <property type="entry name" value="SLAC/SLAH"/>
</dbReference>
<evidence type="ECO:0000256" key="8">
    <source>
        <dbReference type="ARBA" id="ARBA00023065"/>
    </source>
</evidence>
<sequence length="647" mass="70604">MEFGSSKDVQMAGLNAELASREDALPALLIHVPSQSIAGFDCVAAAEDATVSLNELEDKVEELQGSSKDVVISIPASAAAARPPYDGDDAHVVVPYSVSLSMPASPSGFHLSQFRAASARRVAAPAAAMAGLDAVHPAEEEHEAEAQPRLLLKQTRFHSQPILNLHPSKNAADEAAGAARRCDSTTRDKRFDPFKTFSGRLERQLSNLRGRPQEPVDGGASPDSKISEEETDQVPAADRYFDALEGPELDTLRATEVPVLPKDEKWPFLLRFPISAFGMCLGVSSQSILWKTLASAPPTAFLHVSPVVSHVLWYAAVALTVLVSTIYLLKVVFYFEAVRREFYHPIRANFFFAPWIACLFLVLGAPRLVAEMHHGVWYALMAPIFVLELKIYGQWMSGGQRRLSKVANPSNHLSIVGNFVGALLGAKMGLREGPIFFFAVGLAHYMVLFVTLYQRLPTNVTLPKELHPVFFLFVAAPSVASMAWAKINGQFDAGARIAYFIALFLYMSLAVRINFFRGFRFSLAWWAYTFPMTGASVATITYAAEVTNVLTRALSIGLSGIATVTVAGLLVTTVFHAFVLRDLFPNDVSIAITRRKPKFSKILAHLRSSSSDMKELVFSLSSKPAHSDAGDTETDASVTAKQSRAEP</sequence>
<feature type="transmembrane region" description="Helical" evidence="11">
    <location>
        <begin position="466"/>
        <end position="485"/>
    </location>
</feature>
<dbReference type="PANTHER" id="PTHR31269">
    <property type="entry name" value="S-TYPE ANION CHANNEL SLAH3"/>
    <property type="match status" value="1"/>
</dbReference>
<evidence type="ECO:0000256" key="3">
    <source>
        <dbReference type="ARBA" id="ARBA00007808"/>
    </source>
</evidence>
<dbReference type="AlphaFoldDB" id="A0ABC8YVG1"/>
<proteinExistence type="inferred from homology"/>
<evidence type="ECO:0000256" key="4">
    <source>
        <dbReference type="ARBA" id="ARBA00022448"/>
    </source>
</evidence>
<comment type="subcellular location">
    <subcellularLocation>
        <location evidence="2">Cell membrane</location>
    </subcellularLocation>
    <subcellularLocation>
        <location evidence="1">Endomembrane system</location>
        <topology evidence="1">Multi-pass membrane protein</topology>
    </subcellularLocation>
</comment>
<feature type="transmembrane region" description="Helical" evidence="11">
    <location>
        <begin position="310"/>
        <end position="329"/>
    </location>
</feature>
<dbReference type="GO" id="GO:0012505">
    <property type="term" value="C:endomembrane system"/>
    <property type="evidence" value="ECO:0007669"/>
    <property type="project" value="UniProtKB-SubCell"/>
</dbReference>
<comment type="similarity">
    <text evidence="3">Belongs to the SLAC1 S-type anion channel family.</text>
</comment>
<dbReference type="InterPro" id="IPR038665">
    <property type="entry name" value="Voltage-dep_anion_channel_sf"/>
</dbReference>
<feature type="compositionally biased region" description="Basic and acidic residues" evidence="10">
    <location>
        <begin position="180"/>
        <end position="193"/>
    </location>
</feature>
<keyword evidence="5" id="KW-1003">Cell membrane</keyword>
<feature type="transmembrane region" description="Helical" evidence="11">
    <location>
        <begin position="556"/>
        <end position="580"/>
    </location>
</feature>
<feature type="transmembrane region" description="Helical" evidence="11">
    <location>
        <begin position="268"/>
        <end position="290"/>
    </location>
</feature>
<feature type="transmembrane region" description="Helical" evidence="11">
    <location>
        <begin position="436"/>
        <end position="454"/>
    </location>
</feature>
<evidence type="ECO:0000313" key="13">
    <source>
        <dbReference type="Proteomes" id="UP001497457"/>
    </source>
</evidence>
<keyword evidence="7 11" id="KW-1133">Transmembrane helix</keyword>
<evidence type="ECO:0000256" key="2">
    <source>
        <dbReference type="ARBA" id="ARBA00004236"/>
    </source>
</evidence>
<evidence type="ECO:0000256" key="11">
    <source>
        <dbReference type="SAM" id="Phobius"/>
    </source>
</evidence>
<evidence type="ECO:0000256" key="5">
    <source>
        <dbReference type="ARBA" id="ARBA00022475"/>
    </source>
</evidence>
<evidence type="ECO:0000313" key="12">
    <source>
        <dbReference type="EMBL" id="CAL4948657.1"/>
    </source>
</evidence>
<feature type="region of interest" description="Disordered" evidence="10">
    <location>
        <begin position="166"/>
        <end position="233"/>
    </location>
</feature>
<dbReference type="PANTHER" id="PTHR31269:SF2">
    <property type="entry name" value="S-TYPE ANION CHANNEL SLAH3"/>
    <property type="match status" value="1"/>
</dbReference>
<evidence type="ECO:0008006" key="14">
    <source>
        <dbReference type="Google" id="ProtNLM"/>
    </source>
</evidence>